<dbReference type="Proteomes" id="UP000628109">
    <property type="component" value="Unassembled WGS sequence"/>
</dbReference>
<name>A0A4Q4ITW8_SPHSA</name>
<dbReference type="RefSeq" id="WP_025551445.1">
    <property type="nucleotide sequence ID" value="NZ_BMDU01000007.1"/>
</dbReference>
<gene>
    <name evidence="3" type="ORF">GCM10019071_31790</name>
    <name evidence="4" type="ORF">H5V43_21330</name>
</gene>
<evidence type="ECO:0000313" key="6">
    <source>
        <dbReference type="Proteomes" id="UP000628109"/>
    </source>
</evidence>
<proteinExistence type="predicted"/>
<dbReference type="KEGG" id="sbar:H5V43_21330"/>
<dbReference type="Proteomes" id="UP000593663">
    <property type="component" value="Chromosome 2"/>
</dbReference>
<dbReference type="SUPFAM" id="SSF54637">
    <property type="entry name" value="Thioesterase/thiol ester dehydrase-isomerase"/>
    <property type="match status" value="1"/>
</dbReference>
<evidence type="ECO:0000313" key="5">
    <source>
        <dbReference type="Proteomes" id="UP000593663"/>
    </source>
</evidence>
<reference evidence="3" key="1">
    <citation type="journal article" date="2014" name="Int. J. Syst. Evol. Microbiol.">
        <title>Complete genome of a new Firmicutes species belonging to the dominant human colonic microbiota ('Ruminococcus bicirculans') reveals two chromosomes and a selective capacity to utilize plant glucans.</title>
        <authorList>
            <consortium name="NISC Comparative Sequencing Program"/>
            <person name="Wegmann U."/>
            <person name="Louis P."/>
            <person name="Goesmann A."/>
            <person name="Henrissat B."/>
            <person name="Duncan S.H."/>
            <person name="Flint H.J."/>
        </authorList>
    </citation>
    <scope>NUCLEOTIDE SEQUENCE</scope>
    <source>
        <strain evidence="3">CCM 7327</strain>
    </source>
</reference>
<dbReference type="NCBIfam" id="TIGR00369">
    <property type="entry name" value="unchar_dom_1"/>
    <property type="match status" value="1"/>
</dbReference>
<dbReference type="EMBL" id="BMDU01000007">
    <property type="protein sequence ID" value="GFZ98951.1"/>
    <property type="molecule type" value="Genomic_DNA"/>
</dbReference>
<evidence type="ECO:0000313" key="3">
    <source>
        <dbReference type="EMBL" id="GFZ98951.1"/>
    </source>
</evidence>
<dbReference type="Pfam" id="PF03061">
    <property type="entry name" value="4HBT"/>
    <property type="match status" value="1"/>
</dbReference>
<dbReference type="InterPro" id="IPR029069">
    <property type="entry name" value="HotDog_dom_sf"/>
</dbReference>
<reference evidence="4" key="4">
    <citation type="journal article" date="2021" name="Microbiol. Resour. Announc.">
        <title>Complete Genome Sequence of Sphingobium barthaii KK22, a High-Molecular-Weight Polycyclic Aromatic Hydrocarbon-Degrading Soil Bacterium.</title>
        <authorList>
            <person name="Mori J.F."/>
            <person name="Kanaly R.A."/>
        </authorList>
    </citation>
    <scope>NUCLEOTIDE SEQUENCE</scope>
    <source>
        <strain evidence="4">KK22</strain>
    </source>
</reference>
<dbReference type="EMBL" id="CP060036">
    <property type="protein sequence ID" value="QOT74275.1"/>
    <property type="molecule type" value="Genomic_DNA"/>
</dbReference>
<dbReference type="GO" id="GO:0016289">
    <property type="term" value="F:acyl-CoA hydrolase activity"/>
    <property type="evidence" value="ECO:0007669"/>
    <property type="project" value="UniProtKB-ARBA"/>
</dbReference>
<feature type="domain" description="Thioesterase" evidence="2">
    <location>
        <begin position="31"/>
        <end position="107"/>
    </location>
</feature>
<protein>
    <submittedName>
        <fullName evidence="4">PaaI family thioesterase</fullName>
    </submittedName>
</protein>
<accession>A0A4Q4ITW8</accession>
<evidence type="ECO:0000256" key="1">
    <source>
        <dbReference type="ARBA" id="ARBA00022801"/>
    </source>
</evidence>
<keyword evidence="1" id="KW-0378">Hydrolase</keyword>
<keyword evidence="6" id="KW-1185">Reference proteome</keyword>
<dbReference type="InterPro" id="IPR006683">
    <property type="entry name" value="Thioestr_dom"/>
</dbReference>
<reference evidence="3" key="5">
    <citation type="submission" date="2024-05" db="EMBL/GenBank/DDBJ databases">
        <authorList>
            <person name="Sun Q."/>
            <person name="Sedlacek I."/>
        </authorList>
    </citation>
    <scope>NUCLEOTIDE SEQUENCE</scope>
    <source>
        <strain evidence="3">CCM 7327</strain>
    </source>
</reference>
<reference evidence="6" key="2">
    <citation type="journal article" date="2019" name="Int. J. Syst. Evol. Microbiol.">
        <title>The Global Catalogue of Microorganisms (GCM) 10K type strain sequencing project: providing services to taxonomists for standard genome sequencing and annotation.</title>
        <authorList>
            <consortium name="The Broad Institute Genomics Platform"/>
            <consortium name="The Broad Institute Genome Sequencing Center for Infectious Disease"/>
            <person name="Wu L."/>
            <person name="Ma J."/>
        </authorList>
    </citation>
    <scope>NUCLEOTIDE SEQUENCE [LARGE SCALE GENOMIC DNA]</scope>
    <source>
        <strain evidence="6">CCM 7327</strain>
    </source>
</reference>
<dbReference type="InterPro" id="IPR003736">
    <property type="entry name" value="PAAI_dom"/>
</dbReference>
<reference evidence="5" key="3">
    <citation type="submission" date="2020-08" db="EMBL/GenBank/DDBJ databases">
        <title>Complete genome sequence of Sphingobium barthaii strain KK22, a high-molecular-weight polycyclic aromatic hydrocarbon-degrading soil bacterium.</title>
        <authorList>
            <person name="Mori J.F."/>
            <person name="Kanaly R.A."/>
        </authorList>
    </citation>
    <scope>NUCLEOTIDE SEQUENCE [LARGE SCALE GENOMIC DNA]</scope>
    <source>
        <strain evidence="5">KK22</strain>
    </source>
</reference>
<evidence type="ECO:0000313" key="4">
    <source>
        <dbReference type="EMBL" id="QOT74275.1"/>
    </source>
</evidence>
<dbReference type="CDD" id="cd03443">
    <property type="entry name" value="PaaI_thioesterase"/>
    <property type="match status" value="1"/>
</dbReference>
<sequence length="120" mass="12782">MADTVPFTLLPPEMGRVELRATPGERFLNLGGVVHGGWALTMLDSAMGLAAATTLDEGGFAPTYETSVKFLRPIPANIGEMRVIGTVISRGRSLVALDGRIESLDNRIFAHGTSTCVVPR</sequence>
<dbReference type="Gene3D" id="3.10.129.10">
    <property type="entry name" value="Hotdog Thioesterase"/>
    <property type="match status" value="1"/>
</dbReference>
<evidence type="ECO:0000259" key="2">
    <source>
        <dbReference type="Pfam" id="PF03061"/>
    </source>
</evidence>
<organism evidence="4 5">
    <name type="scientific">Sphingobium fuliginis (strain ATCC 27551)</name>
    <dbReference type="NCBI Taxonomy" id="336203"/>
    <lineage>
        <taxon>Bacteria</taxon>
        <taxon>Pseudomonadati</taxon>
        <taxon>Pseudomonadota</taxon>
        <taxon>Alphaproteobacteria</taxon>
        <taxon>Sphingomonadales</taxon>
        <taxon>Sphingomonadaceae</taxon>
        <taxon>Sphingobium</taxon>
    </lineage>
</organism>
<dbReference type="AlphaFoldDB" id="A0A4Q4ITW8"/>